<dbReference type="EMBL" id="LT608274">
    <property type="protein sequence ID" value="SCM17797.1"/>
    <property type="molecule type" value="Genomic_DNA"/>
</dbReference>
<evidence type="ECO:0000313" key="10">
    <source>
        <dbReference type="Proteomes" id="UP000219860"/>
    </source>
</evidence>
<proteinExistence type="predicted"/>
<dbReference type="Proteomes" id="UP000069549">
    <property type="component" value="Chromosome 10"/>
</dbReference>
<evidence type="ECO:0000313" key="7">
    <source>
        <dbReference type="EMBL" id="SCM17797.1"/>
    </source>
</evidence>
<dbReference type="Proteomes" id="UP000219860">
    <property type="component" value="Chromosome 10"/>
</dbReference>
<keyword evidence="3" id="KW-1133">Transmembrane helix</keyword>
<keyword evidence="3" id="KW-0812">Transmembrane</keyword>
<gene>
    <name evidence="4" type="ORF">PBK173_000237300</name>
    <name evidence="8" type="ORF">PBNK65E_000229300</name>
    <name evidence="5" type="ORF">PBNK65NY_000228400</name>
    <name evidence="6" type="ORF">PBSP11A_000228100</name>
    <name evidence="7" type="ORF">PBSP11RLL_000228200</name>
</gene>
<evidence type="ECO:0000313" key="9">
    <source>
        <dbReference type="Proteomes" id="UP000069549"/>
    </source>
</evidence>
<dbReference type="EMBL" id="LT614636">
    <property type="protein sequence ID" value="SCN26040.1"/>
    <property type="molecule type" value="Genomic_DNA"/>
</dbReference>
<dbReference type="EMBL" id="LT608146">
    <property type="protein sequence ID" value="SCL94366.1"/>
    <property type="molecule type" value="Genomic_DNA"/>
</dbReference>
<evidence type="ECO:0000313" key="5">
    <source>
        <dbReference type="EMBL" id="SCL94366.1"/>
    </source>
</evidence>
<dbReference type="EMBL" id="LT608258">
    <property type="protein sequence ID" value="SCM16001.1"/>
    <property type="molecule type" value="Genomic_DNA"/>
</dbReference>
<feature type="coiled-coil region" evidence="1">
    <location>
        <begin position="870"/>
        <end position="900"/>
    </location>
</feature>
<dbReference type="Proteomes" id="UP000219974">
    <property type="component" value="Chromosome 10"/>
</dbReference>
<dbReference type="Proteomes" id="UP000220214">
    <property type="component" value="Chromosome 10"/>
</dbReference>
<dbReference type="OMA" id="QLLYIYY"/>
<name>A0A0Y9X3F1_PLABE</name>
<evidence type="ECO:0000256" key="3">
    <source>
        <dbReference type="SAM" id="Phobius"/>
    </source>
</evidence>
<keyword evidence="3" id="KW-0472">Membrane</keyword>
<feature type="compositionally biased region" description="Polar residues" evidence="2">
    <location>
        <begin position="18"/>
        <end position="31"/>
    </location>
</feature>
<dbReference type="Proteomes" id="UP000516480">
    <property type="component" value="Chromosome 10"/>
</dbReference>
<dbReference type="VEuPathDB" id="PlasmoDB:PBANKA_1012700"/>
<evidence type="ECO:0000313" key="6">
    <source>
        <dbReference type="EMBL" id="SCM16001.1"/>
    </source>
</evidence>
<evidence type="ECO:0000313" key="4">
    <source>
        <dbReference type="EMBL" id="CXI50996.1"/>
    </source>
</evidence>
<sequence>MNNKKKNSKNNFKLNDDSPYNSCTSNGWSESSGCSYSHFYEMYKKNMKKKKKKEKKENENFQLSQIYSNYIDPIDSNFNSKTKRQNLTLFNNSINKFIKSRSEKFKIDAKVKEDNFKKITSRIKRYIKKMDDQNYKKYQNEKNKWIRNENNTNKLKSITNIQHKQMQNYVIENSKVYAQANNIINEYGTRKEIITPTKLNKITNLLTFLRDMSLSGEDETNCFFNACIQKESSKKLNTESSRMVESCIFCSKFEIVEKIKKFAFNKIKPICAPCFIIFLNLIKINSIICIYCFKIYFPYKDTIRCAICKRQDSKVIKKYDENFKNKYNITSIKNELNIFISLYNYQFSDNIDTDMFLNFFININYCFQDLYSYLSSHQVLVISKSCIYANYSKPFEDLIADLNMIKNKKEIKFDKNNTINNFPRKYQIEKKNYIQYLHHTIDKIKKWQNYEISNSYCLKNKKKCKLNKLENVIKDYITILNKPMRKNMTNLVQKKNLQKNEENSKFIEANYLASQGECEKKKEFNKIEEKYFLHLKLGEIKNQEKIEQIKSILDEDIIKNRCIEKHNNILNSFENDNKKNKEIKNKENININSDQGKKKNVDNKLSLNNLHLFEKAKEKEDKREVLLEKTRNENEEKEMKNPNISQYNNCKNDISIKENNQNNGTKLESIELKKTNANMEKKKKICTKENILKFNKENKNSFEDFSKTIIASLLKLKHEKIQSSYYHLKNVSIKINQINFNKTVRKYYSKGVFLLYYIKYVQKQKNTIHRIFQSIQGAEIEVENFKRKFRIDYGKDANINEINKNIYEKYKLLNRGKLLLENKIKNIENCSSIKQIYQIINEFSDILELSLNKNKNESEHVEKRNLKTVNKYLKKMIKEKKRKKNELNKLVKKYECFHDELFSIIQILNLLYGITENGKNANLTNFNSVSILRKIKMFLYTKKIKKINENLKKKSTKKITRNYSTSNISYSVQPHQKTNFKRVYEPNKDSEKYTPKIICVLDIKKKNLDKFLTNNNPIKIIDKNNLIFIKELYSFYSIYINKIYIHDFMSNIIDNYITHFINKNNVTIFNFSLNYSRNKKNVFLNSFKDYFHCNKNGESSTKRNDRFSILQNNPAKQNMHKNNLIKNDIIKRGEMNGGRLDIPLDIKCKDNNLKKNITLIKIINEIKKKLNEKYSYENYNLKLNIYAQKNKALYNINKCVFFKQNRVVSSEDENKNNIKKYRIKINLKNKKKMKENNIYYVDEKKRRKSSDEVKNKLKDEIHKKENYKIEYLNCVNLKKIKNINKHINYKNINKFKKYSIIFVIKLELLLPCENHICIKKKKKKKLKRKKEIFHFTLVDITIPIFDIMKKKNQTAINYFLEFKNKQNFESIFINYIQAQLFNTQNSIYHSYKTIQFLLQTNPHICFLLYIRDDFFLSNYHNLYSISNEENAPNDQSGNKSNNNEIINPKKTQTNQNTIIKLLYIYYWCIMCEGKGHGVPSS</sequence>
<evidence type="ECO:0000313" key="11">
    <source>
        <dbReference type="Proteomes" id="UP000219974"/>
    </source>
</evidence>
<evidence type="ECO:0000313" key="8">
    <source>
        <dbReference type="EMBL" id="SCN26040.1"/>
    </source>
</evidence>
<reference evidence="4 9" key="1">
    <citation type="submission" date="2016-02" db="EMBL/GenBank/DDBJ databases">
        <authorList>
            <consortium name="Pathogen Informatics"/>
        </authorList>
    </citation>
    <scope>NUCLEOTIDE SEQUENCE [LARGE SCALE GENOMIC DNA]</scope>
    <source>
        <strain evidence="4 9">K173</strain>
        <strain evidence="5 13">NK65 ny</strain>
        <strain evidence="8 12">NK65e</strain>
        <strain evidence="6 10">SP11 Antwerpcl1</strain>
        <strain evidence="7 11">SP11 RLL</strain>
    </source>
</reference>
<evidence type="ECO:0000256" key="1">
    <source>
        <dbReference type="SAM" id="Coils"/>
    </source>
</evidence>
<accession>A0A0Y9X3F1</accession>
<evidence type="ECO:0000313" key="12">
    <source>
        <dbReference type="Proteomes" id="UP000220214"/>
    </source>
</evidence>
<evidence type="ECO:0000256" key="2">
    <source>
        <dbReference type="SAM" id="MobiDB-lite"/>
    </source>
</evidence>
<feature type="region of interest" description="Disordered" evidence="2">
    <location>
        <begin position="1"/>
        <end position="31"/>
    </location>
</feature>
<feature type="transmembrane region" description="Helical" evidence="3">
    <location>
        <begin position="270"/>
        <end position="297"/>
    </location>
</feature>
<keyword evidence="1" id="KW-0175">Coiled coil</keyword>
<organism evidence="4 9">
    <name type="scientific">Plasmodium berghei</name>
    <dbReference type="NCBI Taxonomy" id="5821"/>
    <lineage>
        <taxon>Eukaryota</taxon>
        <taxon>Sar</taxon>
        <taxon>Alveolata</taxon>
        <taxon>Apicomplexa</taxon>
        <taxon>Aconoidasida</taxon>
        <taxon>Haemosporida</taxon>
        <taxon>Plasmodiidae</taxon>
        <taxon>Plasmodium</taxon>
        <taxon>Plasmodium (Vinckeia)</taxon>
    </lineage>
</organism>
<protein>
    <submittedName>
        <fullName evidence="4">Uncharacterized protein</fullName>
    </submittedName>
</protein>
<evidence type="ECO:0000313" key="13">
    <source>
        <dbReference type="Proteomes" id="UP000516480"/>
    </source>
</evidence>
<dbReference type="EMBL" id="LT160030">
    <property type="protein sequence ID" value="CXI50996.1"/>
    <property type="molecule type" value="Genomic_DNA"/>
</dbReference>
<dbReference type="OrthoDB" id="372734at2759"/>